<dbReference type="PROSITE" id="PS51767">
    <property type="entry name" value="PEPTIDASE_A1"/>
    <property type="match status" value="1"/>
</dbReference>
<dbReference type="Pfam" id="PF00026">
    <property type="entry name" value="Asp"/>
    <property type="match status" value="1"/>
</dbReference>
<dbReference type="PRINTS" id="PR00792">
    <property type="entry name" value="PEPSIN"/>
</dbReference>
<feature type="disulfide bond" evidence="3">
    <location>
        <begin position="255"/>
        <end position="295"/>
    </location>
</feature>
<evidence type="ECO:0000256" key="3">
    <source>
        <dbReference type="PIRSR" id="PIRSR601461-2"/>
    </source>
</evidence>
<dbReference type="PANTHER" id="PTHR47966:SF51">
    <property type="entry name" value="BETA-SITE APP-CLEAVING ENZYME, ISOFORM A-RELATED"/>
    <property type="match status" value="1"/>
</dbReference>
<dbReference type="Proteomes" id="UP000799302">
    <property type="component" value="Unassembled WGS sequence"/>
</dbReference>
<dbReference type="GO" id="GO:0004190">
    <property type="term" value="F:aspartic-type endopeptidase activity"/>
    <property type="evidence" value="ECO:0007669"/>
    <property type="project" value="InterPro"/>
</dbReference>
<dbReference type="SUPFAM" id="SSF50630">
    <property type="entry name" value="Acid proteases"/>
    <property type="match status" value="1"/>
</dbReference>
<dbReference type="GO" id="GO:0006508">
    <property type="term" value="P:proteolysis"/>
    <property type="evidence" value="ECO:0007669"/>
    <property type="project" value="UniProtKB-KW"/>
</dbReference>
<dbReference type="Gene3D" id="2.40.70.10">
    <property type="entry name" value="Acid Proteases"/>
    <property type="match status" value="2"/>
</dbReference>
<protein>
    <submittedName>
        <fullName evidence="5">Acid protease</fullName>
    </submittedName>
</protein>
<dbReference type="AlphaFoldDB" id="A0A6A6UPU7"/>
<keyword evidence="5" id="KW-0378">Hydrolase</keyword>
<dbReference type="InterPro" id="IPR001461">
    <property type="entry name" value="Aspartic_peptidase_A1"/>
</dbReference>
<dbReference type="InterPro" id="IPR033121">
    <property type="entry name" value="PEPTIDASE_A1"/>
</dbReference>
<dbReference type="PANTHER" id="PTHR47966">
    <property type="entry name" value="BETA-SITE APP-CLEAVING ENZYME, ISOFORM A-RELATED"/>
    <property type="match status" value="1"/>
</dbReference>
<proteinExistence type="inferred from homology"/>
<dbReference type="EMBL" id="MU004231">
    <property type="protein sequence ID" value="KAF2672934.1"/>
    <property type="molecule type" value="Genomic_DNA"/>
</dbReference>
<dbReference type="GO" id="GO:0000324">
    <property type="term" value="C:fungal-type vacuole"/>
    <property type="evidence" value="ECO:0007669"/>
    <property type="project" value="TreeGrafter"/>
</dbReference>
<feature type="domain" description="Peptidase A1" evidence="4">
    <location>
        <begin position="1"/>
        <end position="333"/>
    </location>
</feature>
<keyword evidence="6" id="KW-1185">Reference proteome</keyword>
<evidence type="ECO:0000259" key="4">
    <source>
        <dbReference type="PROSITE" id="PS51767"/>
    </source>
</evidence>
<keyword evidence="5" id="KW-0645">Protease</keyword>
<dbReference type="InterPro" id="IPR021109">
    <property type="entry name" value="Peptidase_aspartic_dom_sf"/>
</dbReference>
<accession>A0A6A6UPU7</accession>
<dbReference type="CDD" id="cd05471">
    <property type="entry name" value="pepsin_like"/>
    <property type="match status" value="1"/>
</dbReference>
<evidence type="ECO:0000313" key="5">
    <source>
        <dbReference type="EMBL" id="KAF2672934.1"/>
    </source>
</evidence>
<name>A0A6A6UPU7_9PEZI</name>
<evidence type="ECO:0000256" key="2">
    <source>
        <dbReference type="PIRSR" id="PIRSR601461-1"/>
    </source>
</evidence>
<evidence type="ECO:0000313" key="6">
    <source>
        <dbReference type="Proteomes" id="UP000799302"/>
    </source>
</evidence>
<evidence type="ECO:0000256" key="1">
    <source>
        <dbReference type="ARBA" id="ARBA00007447"/>
    </source>
</evidence>
<comment type="similarity">
    <text evidence="1">Belongs to the peptidase A1 family.</text>
</comment>
<gene>
    <name evidence="5" type="ORF">BT63DRAFT_140514</name>
</gene>
<dbReference type="OrthoDB" id="771136at2759"/>
<feature type="active site" evidence="2">
    <location>
        <position position="15"/>
    </location>
</feature>
<keyword evidence="3" id="KW-1015">Disulfide bond</keyword>
<feature type="active site" evidence="2">
    <location>
        <position position="228"/>
    </location>
</feature>
<dbReference type="InterPro" id="IPR034164">
    <property type="entry name" value="Pepsin-like_dom"/>
</dbReference>
<reference evidence="5" key="1">
    <citation type="journal article" date="2020" name="Stud. Mycol.">
        <title>101 Dothideomycetes genomes: a test case for predicting lifestyles and emergence of pathogens.</title>
        <authorList>
            <person name="Haridas S."/>
            <person name="Albert R."/>
            <person name="Binder M."/>
            <person name="Bloem J."/>
            <person name="Labutti K."/>
            <person name="Salamov A."/>
            <person name="Andreopoulos B."/>
            <person name="Baker S."/>
            <person name="Barry K."/>
            <person name="Bills G."/>
            <person name="Bluhm B."/>
            <person name="Cannon C."/>
            <person name="Castanera R."/>
            <person name="Culley D."/>
            <person name="Daum C."/>
            <person name="Ezra D."/>
            <person name="Gonzalez J."/>
            <person name="Henrissat B."/>
            <person name="Kuo A."/>
            <person name="Liang C."/>
            <person name="Lipzen A."/>
            <person name="Lutzoni F."/>
            <person name="Magnuson J."/>
            <person name="Mondo S."/>
            <person name="Nolan M."/>
            <person name="Ohm R."/>
            <person name="Pangilinan J."/>
            <person name="Park H.-J."/>
            <person name="Ramirez L."/>
            <person name="Alfaro M."/>
            <person name="Sun H."/>
            <person name="Tritt A."/>
            <person name="Yoshinaga Y."/>
            <person name="Zwiers L.-H."/>
            <person name="Turgeon B."/>
            <person name="Goodwin S."/>
            <person name="Spatafora J."/>
            <person name="Crous P."/>
            <person name="Grigoriev I."/>
        </authorList>
    </citation>
    <scope>NUCLEOTIDE SEQUENCE</scope>
    <source>
        <strain evidence="5">CBS 115976</strain>
    </source>
</reference>
<sequence>MTIGNPPQVLRALIDINWKSLFVPSVECQHSPDSSSLCRDYVRNFFNGTASSTHRSFGAAKLVGYDGALFKGLKASDTVRIGPHNLANQYFLEATSVTPNDFVSFYFNYDSVLGLAPEQIARDRGSSTFSKSPEHRSPFQSLISEGRLERPRFSILLPKPPRLPTQTRTGGYLLLGEDDPIYFKSKFLSIPIDSDSVDKGLWKSAVTSYSFNSSIPILFPAGSIISFDTTLPFIHVSEQLARTIKNGLPAEIIPCDQRSALPVLKFTISSITLELDGYDYMIEWYKNGEIKEQYCRLAVIGRSQGPKDIMLESIFFQKYYSVFDLESLAINITPRLEDANIT</sequence>
<organism evidence="5 6">
    <name type="scientific">Microthyrium microscopicum</name>
    <dbReference type="NCBI Taxonomy" id="703497"/>
    <lineage>
        <taxon>Eukaryota</taxon>
        <taxon>Fungi</taxon>
        <taxon>Dikarya</taxon>
        <taxon>Ascomycota</taxon>
        <taxon>Pezizomycotina</taxon>
        <taxon>Dothideomycetes</taxon>
        <taxon>Dothideomycetes incertae sedis</taxon>
        <taxon>Microthyriales</taxon>
        <taxon>Microthyriaceae</taxon>
        <taxon>Microthyrium</taxon>
    </lineage>
</organism>